<reference evidence="1" key="1">
    <citation type="journal article" date="2023" name="G3 (Bethesda)">
        <title>A reference genome for the long-term kleptoplast-retaining sea slug Elysia crispata morphotype clarki.</title>
        <authorList>
            <person name="Eastman K.E."/>
            <person name="Pendleton A.L."/>
            <person name="Shaikh M.A."/>
            <person name="Suttiyut T."/>
            <person name="Ogas R."/>
            <person name="Tomko P."/>
            <person name="Gavelis G."/>
            <person name="Widhalm J.R."/>
            <person name="Wisecaver J.H."/>
        </authorList>
    </citation>
    <scope>NUCLEOTIDE SEQUENCE</scope>
    <source>
        <strain evidence="1">ECLA1</strain>
    </source>
</reference>
<accession>A0AAE1DUJ3</accession>
<feature type="non-terminal residue" evidence="1">
    <location>
        <position position="1"/>
    </location>
</feature>
<comment type="caution">
    <text evidence="1">The sequence shown here is derived from an EMBL/GenBank/DDBJ whole genome shotgun (WGS) entry which is preliminary data.</text>
</comment>
<evidence type="ECO:0000313" key="2">
    <source>
        <dbReference type="Proteomes" id="UP001283361"/>
    </source>
</evidence>
<dbReference type="AlphaFoldDB" id="A0AAE1DUJ3"/>
<evidence type="ECO:0000313" key="1">
    <source>
        <dbReference type="EMBL" id="KAK3783616.1"/>
    </source>
</evidence>
<sequence length="49" mass="5065">SSQHKSRAALILAQAGLVEGAAKVNWPNDPCLRLMAVIGSLKFSAGDDG</sequence>
<proteinExistence type="predicted"/>
<organism evidence="1 2">
    <name type="scientific">Elysia crispata</name>
    <name type="common">lettuce slug</name>
    <dbReference type="NCBI Taxonomy" id="231223"/>
    <lineage>
        <taxon>Eukaryota</taxon>
        <taxon>Metazoa</taxon>
        <taxon>Spiralia</taxon>
        <taxon>Lophotrochozoa</taxon>
        <taxon>Mollusca</taxon>
        <taxon>Gastropoda</taxon>
        <taxon>Heterobranchia</taxon>
        <taxon>Euthyneura</taxon>
        <taxon>Panpulmonata</taxon>
        <taxon>Sacoglossa</taxon>
        <taxon>Placobranchoidea</taxon>
        <taxon>Plakobranchidae</taxon>
        <taxon>Elysia</taxon>
    </lineage>
</organism>
<keyword evidence="2" id="KW-1185">Reference proteome</keyword>
<dbReference type="Proteomes" id="UP001283361">
    <property type="component" value="Unassembled WGS sequence"/>
</dbReference>
<name>A0AAE1DUJ3_9GAST</name>
<gene>
    <name evidence="1" type="ORF">RRG08_050919</name>
</gene>
<protein>
    <submittedName>
        <fullName evidence="1">Uncharacterized protein</fullName>
    </submittedName>
</protein>
<dbReference type="EMBL" id="JAWDGP010002380">
    <property type="protein sequence ID" value="KAK3783616.1"/>
    <property type="molecule type" value="Genomic_DNA"/>
</dbReference>